<name>A0A502EC70_9MYCO</name>
<dbReference type="EMBL" id="RCZG01000003">
    <property type="protein sequence ID" value="TPG35258.1"/>
    <property type="molecule type" value="Genomic_DNA"/>
</dbReference>
<dbReference type="GO" id="GO:0030497">
    <property type="term" value="P:fatty acid elongation"/>
    <property type="evidence" value="ECO:0007669"/>
    <property type="project" value="TreeGrafter"/>
</dbReference>
<dbReference type="FunFam" id="3.40.50.720:FF:000084">
    <property type="entry name" value="Short-chain dehydrogenase reductase"/>
    <property type="match status" value="1"/>
</dbReference>
<organism evidence="3 4">
    <name type="scientific">Mycolicibacterium hodleri</name>
    <dbReference type="NCBI Taxonomy" id="49897"/>
    <lineage>
        <taxon>Bacteria</taxon>
        <taxon>Bacillati</taxon>
        <taxon>Actinomycetota</taxon>
        <taxon>Actinomycetes</taxon>
        <taxon>Mycobacteriales</taxon>
        <taxon>Mycobacteriaceae</taxon>
        <taxon>Mycolicibacterium</taxon>
    </lineage>
</organism>
<accession>A0A502EC70</accession>
<dbReference type="PANTHER" id="PTHR42760:SF129">
    <property type="entry name" value="OXIDOREDUCTASE"/>
    <property type="match status" value="1"/>
</dbReference>
<keyword evidence="2" id="KW-0560">Oxidoreductase</keyword>
<dbReference type="AlphaFoldDB" id="A0A502EC70"/>
<proteinExistence type="inferred from homology"/>
<dbReference type="InterPro" id="IPR002347">
    <property type="entry name" value="SDR_fam"/>
</dbReference>
<dbReference type="PANTHER" id="PTHR42760">
    <property type="entry name" value="SHORT-CHAIN DEHYDROGENASES/REDUCTASES FAMILY MEMBER"/>
    <property type="match status" value="1"/>
</dbReference>
<evidence type="ECO:0000313" key="4">
    <source>
        <dbReference type="Proteomes" id="UP000320095"/>
    </source>
</evidence>
<dbReference type="SUPFAM" id="SSF51735">
    <property type="entry name" value="NAD(P)-binding Rossmann-fold domains"/>
    <property type="match status" value="1"/>
</dbReference>
<dbReference type="Gene3D" id="3.40.50.720">
    <property type="entry name" value="NAD(P)-binding Rossmann-like Domain"/>
    <property type="match status" value="1"/>
</dbReference>
<dbReference type="RefSeq" id="WP_140689718.1">
    <property type="nucleotide sequence ID" value="NZ_RCZG01000003.1"/>
</dbReference>
<comment type="similarity">
    <text evidence="1">Belongs to the short-chain dehydrogenases/reductases (SDR) family.</text>
</comment>
<dbReference type="Proteomes" id="UP000320095">
    <property type="component" value="Unassembled WGS sequence"/>
</dbReference>
<evidence type="ECO:0000313" key="3">
    <source>
        <dbReference type="EMBL" id="TPG35258.1"/>
    </source>
</evidence>
<sequence>MGSTRFQDRVAIVTGAGAPGGIGEAVAREFIAEGGRAVLGATSDRVHERAAELGDAAVGAVADLTVDGGAEHLVATALDRWGRIDVLVNNAGMTSVSSGWDADGDVVELTRADWDAALARNLTTAFLMSRAVVPVMSAAGYGRIVSVGSTTGTTNAMPGQSTYTAAKAGLIGLSRALALEVVQNGITVNVVAPGYVETLSQLPFEASAAAGGPIGRSGSPSEVAACVLFLAHETASFVTGTVLVVDGGHGLPETWPRP</sequence>
<reference evidence="3 4" key="1">
    <citation type="journal article" date="2019" name="Environ. Microbiol.">
        <title>Species interactions and distinct microbial communities in high Arctic permafrost affected cryosols are associated with the CH4 and CO2 gas fluxes.</title>
        <authorList>
            <person name="Altshuler I."/>
            <person name="Hamel J."/>
            <person name="Turney S."/>
            <person name="Magnuson E."/>
            <person name="Levesque R."/>
            <person name="Greer C."/>
            <person name="Whyte L.G."/>
        </authorList>
    </citation>
    <scope>NUCLEOTIDE SEQUENCE [LARGE SCALE GENOMIC DNA]</scope>
    <source>
        <strain evidence="3 4">S5.20</strain>
    </source>
</reference>
<keyword evidence="4" id="KW-1185">Reference proteome</keyword>
<comment type="caution">
    <text evidence="3">The sequence shown here is derived from an EMBL/GenBank/DDBJ whole genome shotgun (WGS) entry which is preliminary data.</text>
</comment>
<evidence type="ECO:0000256" key="1">
    <source>
        <dbReference type="ARBA" id="ARBA00006484"/>
    </source>
</evidence>
<dbReference type="InterPro" id="IPR036291">
    <property type="entry name" value="NAD(P)-bd_dom_sf"/>
</dbReference>
<dbReference type="PRINTS" id="PR00081">
    <property type="entry name" value="GDHRDH"/>
</dbReference>
<dbReference type="PRINTS" id="PR00080">
    <property type="entry name" value="SDRFAMILY"/>
</dbReference>
<dbReference type="GO" id="GO:0016616">
    <property type="term" value="F:oxidoreductase activity, acting on the CH-OH group of donors, NAD or NADP as acceptor"/>
    <property type="evidence" value="ECO:0007669"/>
    <property type="project" value="TreeGrafter"/>
</dbReference>
<evidence type="ECO:0000256" key="2">
    <source>
        <dbReference type="ARBA" id="ARBA00023002"/>
    </source>
</evidence>
<gene>
    <name evidence="3" type="ORF">EAH80_09150</name>
</gene>
<protein>
    <submittedName>
        <fullName evidence="3">SDR family oxidoreductase</fullName>
    </submittedName>
</protein>
<dbReference type="OrthoDB" id="4350228at2"/>
<dbReference type="Pfam" id="PF13561">
    <property type="entry name" value="adh_short_C2"/>
    <property type="match status" value="1"/>
</dbReference>